<evidence type="ECO:0000256" key="1">
    <source>
        <dbReference type="SAM" id="Phobius"/>
    </source>
</evidence>
<keyword evidence="1" id="KW-1133">Transmembrane helix</keyword>
<protein>
    <submittedName>
        <fullName evidence="2">Uncharacterized protein</fullName>
    </submittedName>
</protein>
<evidence type="ECO:0000313" key="2">
    <source>
        <dbReference type="EMBL" id="UXZ05271.1"/>
    </source>
</evidence>
<feature type="transmembrane region" description="Helical" evidence="1">
    <location>
        <begin position="20"/>
        <end position="41"/>
    </location>
</feature>
<accession>A0ABY6F591</accession>
<gene>
    <name evidence="2" type="ORF">LU297_02120</name>
</gene>
<evidence type="ECO:0000313" key="3">
    <source>
        <dbReference type="Proteomes" id="UP001063782"/>
    </source>
</evidence>
<keyword evidence="1" id="KW-0812">Transmembrane</keyword>
<organism evidence="2 3">
    <name type="scientific">Moraxella nasicaprae</name>
    <dbReference type="NCBI Taxonomy" id="2904122"/>
    <lineage>
        <taxon>Bacteria</taxon>
        <taxon>Pseudomonadati</taxon>
        <taxon>Pseudomonadota</taxon>
        <taxon>Gammaproteobacteria</taxon>
        <taxon>Moraxellales</taxon>
        <taxon>Moraxellaceae</taxon>
        <taxon>Moraxella</taxon>
    </lineage>
</organism>
<keyword evidence="1" id="KW-0472">Membrane</keyword>
<sequence>MIWAKFGGLDGVAIWCGADVMGFGFVIFLIILLCIVGGCGLHKHERYLFCKNFL</sequence>
<dbReference type="Proteomes" id="UP001063782">
    <property type="component" value="Chromosome"/>
</dbReference>
<proteinExistence type="predicted"/>
<reference evidence="2" key="1">
    <citation type="submission" date="2021-12" db="EMBL/GenBank/DDBJ databases">
        <title>taxonomy of Moraxella sp. ZY201224.</title>
        <authorList>
            <person name="Li F."/>
        </authorList>
    </citation>
    <scope>NUCLEOTIDE SEQUENCE</scope>
    <source>
        <strain evidence="2">ZY201224</strain>
    </source>
</reference>
<keyword evidence="3" id="KW-1185">Reference proteome</keyword>
<name>A0ABY6F591_9GAMM</name>
<dbReference type="RefSeq" id="WP_263076770.1">
    <property type="nucleotide sequence ID" value="NZ_CP089977.1"/>
</dbReference>
<dbReference type="EMBL" id="CP089977">
    <property type="protein sequence ID" value="UXZ05271.1"/>
    <property type="molecule type" value="Genomic_DNA"/>
</dbReference>